<dbReference type="eggNOG" id="ENOG502S0Q8">
    <property type="taxonomic scope" value="Eukaryota"/>
</dbReference>
<sequence>MAGNGDGDGDGDGGKILVTFDVDGTLMRSVGPLANRLHKRAFSHAMEEIFGVRDATIDVVKHHGSTDPIILVSTLEHYGVPRQESTAKLPELKASMVGYAHDHASEIGDGLELLPGVYHLLQTLSKDESFLIGLVTGNLEGIAWMKMVSLGIEEFFSVPHFGGFGSDHEDRGELVKLSRQKALQLFDKTIRLHAHVGDTPNDVAAAELGGALPVAVCTGIFTGSELRQASGTNAVILDDLTNAEAFLAIFGGF</sequence>
<evidence type="ECO:0000313" key="1">
    <source>
        <dbReference type="EMBL" id="EFJ30071.1"/>
    </source>
</evidence>
<dbReference type="EMBL" id="GL377576">
    <property type="protein sequence ID" value="EFJ30071.1"/>
    <property type="molecule type" value="Genomic_DNA"/>
</dbReference>
<dbReference type="SUPFAM" id="SSF56784">
    <property type="entry name" value="HAD-like"/>
    <property type="match status" value="1"/>
</dbReference>
<dbReference type="InterPro" id="IPR023214">
    <property type="entry name" value="HAD_sf"/>
</dbReference>
<dbReference type="HOGENOM" id="CLU_045011_18_0_1"/>
<dbReference type="Pfam" id="PF00702">
    <property type="entry name" value="Hydrolase"/>
    <property type="match status" value="1"/>
</dbReference>
<dbReference type="PANTHER" id="PTHR43885:SF1">
    <property type="entry name" value="SUPERFAMILY HYDROLASE, PUTATIVE (AFU_ORTHOLOGUE AFUA_4G13290)-RELATED"/>
    <property type="match status" value="1"/>
</dbReference>
<organism evidence="2">
    <name type="scientific">Selaginella moellendorffii</name>
    <name type="common">Spikemoss</name>
    <dbReference type="NCBI Taxonomy" id="88036"/>
    <lineage>
        <taxon>Eukaryota</taxon>
        <taxon>Viridiplantae</taxon>
        <taxon>Streptophyta</taxon>
        <taxon>Embryophyta</taxon>
        <taxon>Tracheophyta</taxon>
        <taxon>Lycopodiopsida</taxon>
        <taxon>Selaginellales</taxon>
        <taxon>Selaginellaceae</taxon>
        <taxon>Selaginella</taxon>
    </lineage>
</organism>
<name>D8RC58_SELML</name>
<reference evidence="1 2" key="1">
    <citation type="journal article" date="2011" name="Science">
        <title>The Selaginella genome identifies genetic changes associated with the evolution of vascular plants.</title>
        <authorList>
            <person name="Banks J.A."/>
            <person name="Nishiyama T."/>
            <person name="Hasebe M."/>
            <person name="Bowman J.L."/>
            <person name="Gribskov M."/>
            <person name="dePamphilis C."/>
            <person name="Albert V.A."/>
            <person name="Aono N."/>
            <person name="Aoyama T."/>
            <person name="Ambrose B.A."/>
            <person name="Ashton N.W."/>
            <person name="Axtell M.J."/>
            <person name="Barker E."/>
            <person name="Barker M.S."/>
            <person name="Bennetzen J.L."/>
            <person name="Bonawitz N.D."/>
            <person name="Chapple C."/>
            <person name="Cheng C."/>
            <person name="Correa L.G."/>
            <person name="Dacre M."/>
            <person name="DeBarry J."/>
            <person name="Dreyer I."/>
            <person name="Elias M."/>
            <person name="Engstrom E.M."/>
            <person name="Estelle M."/>
            <person name="Feng L."/>
            <person name="Finet C."/>
            <person name="Floyd S.K."/>
            <person name="Frommer W.B."/>
            <person name="Fujita T."/>
            <person name="Gramzow L."/>
            <person name="Gutensohn M."/>
            <person name="Harholt J."/>
            <person name="Hattori M."/>
            <person name="Heyl A."/>
            <person name="Hirai T."/>
            <person name="Hiwatashi Y."/>
            <person name="Ishikawa M."/>
            <person name="Iwata M."/>
            <person name="Karol K.G."/>
            <person name="Koehler B."/>
            <person name="Kolukisaoglu U."/>
            <person name="Kubo M."/>
            <person name="Kurata T."/>
            <person name="Lalonde S."/>
            <person name="Li K."/>
            <person name="Li Y."/>
            <person name="Litt A."/>
            <person name="Lyons E."/>
            <person name="Manning G."/>
            <person name="Maruyama T."/>
            <person name="Michael T.P."/>
            <person name="Mikami K."/>
            <person name="Miyazaki S."/>
            <person name="Morinaga S."/>
            <person name="Murata T."/>
            <person name="Mueller-Roeber B."/>
            <person name="Nelson D.R."/>
            <person name="Obara M."/>
            <person name="Oguri Y."/>
            <person name="Olmstead R.G."/>
            <person name="Onodera N."/>
            <person name="Petersen B.L."/>
            <person name="Pils B."/>
            <person name="Prigge M."/>
            <person name="Rensing S.A."/>
            <person name="Riano-Pachon D.M."/>
            <person name="Roberts A.W."/>
            <person name="Sato Y."/>
            <person name="Scheller H.V."/>
            <person name="Schulz B."/>
            <person name="Schulz C."/>
            <person name="Shakirov E.V."/>
            <person name="Shibagaki N."/>
            <person name="Shinohara N."/>
            <person name="Shippen D.E."/>
            <person name="Soerensen I."/>
            <person name="Sotooka R."/>
            <person name="Sugimoto N."/>
            <person name="Sugita M."/>
            <person name="Sumikawa N."/>
            <person name="Tanurdzic M."/>
            <person name="Theissen G."/>
            <person name="Ulvskov P."/>
            <person name="Wakazuki S."/>
            <person name="Weng J.K."/>
            <person name="Willats W.W."/>
            <person name="Wipf D."/>
            <person name="Wolf P.G."/>
            <person name="Yang L."/>
            <person name="Zimmer A.D."/>
            <person name="Zhu Q."/>
            <person name="Mitros T."/>
            <person name="Hellsten U."/>
            <person name="Loque D."/>
            <person name="Otillar R."/>
            <person name="Salamov A."/>
            <person name="Schmutz J."/>
            <person name="Shapiro H."/>
            <person name="Lindquist E."/>
            <person name="Lucas S."/>
            <person name="Rokhsar D."/>
            <person name="Grigoriev I.V."/>
        </authorList>
    </citation>
    <scope>NUCLEOTIDE SEQUENCE [LARGE SCALE GENOMIC DNA]</scope>
</reference>
<dbReference type="InterPro" id="IPR036412">
    <property type="entry name" value="HAD-like_sf"/>
</dbReference>
<dbReference type="Proteomes" id="UP000001514">
    <property type="component" value="Unassembled WGS sequence"/>
</dbReference>
<protein>
    <recommendedName>
        <fullName evidence="3">HAD family hydrolase</fullName>
    </recommendedName>
</protein>
<evidence type="ECO:0000313" key="2">
    <source>
        <dbReference type="Proteomes" id="UP000001514"/>
    </source>
</evidence>
<dbReference type="OMA" id="PALILWD"/>
<dbReference type="STRING" id="88036.D8RC58"/>
<proteinExistence type="predicted"/>
<evidence type="ECO:0008006" key="3">
    <source>
        <dbReference type="Google" id="ProtNLM"/>
    </source>
</evidence>
<dbReference type="AlphaFoldDB" id="D8RC58"/>
<dbReference type="PANTHER" id="PTHR43885">
    <property type="entry name" value="HALOACID DEHALOGENASE-LIKE HYDROLASE"/>
    <property type="match status" value="1"/>
</dbReference>
<dbReference type="Gene3D" id="1.10.150.240">
    <property type="entry name" value="Putative phosphatase, domain 2"/>
    <property type="match status" value="1"/>
</dbReference>
<dbReference type="InterPro" id="IPR023198">
    <property type="entry name" value="PGP-like_dom2"/>
</dbReference>
<dbReference type="InParanoid" id="D8RC58"/>
<dbReference type="Gramene" id="EFJ30071">
    <property type="protein sequence ID" value="EFJ30071"/>
    <property type="gene ID" value="SELMODRAFT_90391"/>
</dbReference>
<dbReference type="Gene3D" id="3.40.50.1000">
    <property type="entry name" value="HAD superfamily/HAD-like"/>
    <property type="match status" value="1"/>
</dbReference>
<keyword evidence="2" id="KW-1185">Reference proteome</keyword>
<gene>
    <name evidence="1" type="ORF">SELMODRAFT_90391</name>
</gene>
<accession>D8RC58</accession>
<dbReference type="KEGG" id="smo:SELMODRAFT_90391"/>
<dbReference type="OrthoDB" id="40579at2759"/>